<evidence type="ECO:0000256" key="5">
    <source>
        <dbReference type="ARBA" id="ARBA00023163"/>
    </source>
</evidence>
<evidence type="ECO:0000256" key="4">
    <source>
        <dbReference type="ARBA" id="ARBA00023125"/>
    </source>
</evidence>
<evidence type="ECO:0000256" key="1">
    <source>
        <dbReference type="ARBA" id="ARBA00010641"/>
    </source>
</evidence>
<keyword evidence="2" id="KW-0805">Transcription regulation</keyword>
<keyword evidence="5" id="KW-0804">Transcription</keyword>
<comment type="caution">
    <text evidence="8">The sequence shown here is derived from an EMBL/GenBank/DDBJ whole genome shotgun (WGS) entry which is preliminary data.</text>
</comment>
<name>A0AAP2GHN6_9BACT</name>
<dbReference type="PANTHER" id="PTHR43133">
    <property type="entry name" value="RNA POLYMERASE ECF-TYPE SIGMA FACTO"/>
    <property type="match status" value="1"/>
</dbReference>
<dbReference type="PANTHER" id="PTHR43133:SF8">
    <property type="entry name" value="RNA POLYMERASE SIGMA FACTOR HI_1459-RELATED"/>
    <property type="match status" value="1"/>
</dbReference>
<keyword evidence="4" id="KW-0238">DNA-binding</keyword>
<feature type="domain" description="RNA polymerase sigma factor 70 region 4 type 2" evidence="7">
    <location>
        <begin position="129"/>
        <end position="180"/>
    </location>
</feature>
<gene>
    <name evidence="8" type="ORF">KK078_08615</name>
</gene>
<evidence type="ECO:0000256" key="2">
    <source>
        <dbReference type="ARBA" id="ARBA00023015"/>
    </source>
</evidence>
<dbReference type="EMBL" id="JAHESC010000010">
    <property type="protein sequence ID" value="MBT1686615.1"/>
    <property type="molecule type" value="Genomic_DNA"/>
</dbReference>
<evidence type="ECO:0000313" key="8">
    <source>
        <dbReference type="EMBL" id="MBT1686615.1"/>
    </source>
</evidence>
<dbReference type="InterPro" id="IPR013249">
    <property type="entry name" value="RNA_pol_sigma70_r4_t2"/>
</dbReference>
<accession>A0AAP2GHN6</accession>
<dbReference type="SUPFAM" id="SSF88659">
    <property type="entry name" value="Sigma3 and sigma4 domains of RNA polymerase sigma factors"/>
    <property type="match status" value="1"/>
</dbReference>
<keyword evidence="9" id="KW-1185">Reference proteome</keyword>
<evidence type="ECO:0000259" key="6">
    <source>
        <dbReference type="Pfam" id="PF04542"/>
    </source>
</evidence>
<dbReference type="InterPro" id="IPR013325">
    <property type="entry name" value="RNA_pol_sigma_r2"/>
</dbReference>
<sequence>MPEATHHLKNSSDDTLLALYRKEGNLEVAGELYNRYMPLVYGVCLKYLKDREESRDAVMQLFEKLVTVLREHDIANFKSWLYVTARNHCLMQLRARKSRQQKEMPDFFMENELALHPEEAPETEANLSRLEKCIETLAAEQKQCVQLFYLKQLCYKEISQVTGFEDNRVKSYIQNGKRNLKICMEQHG</sequence>
<dbReference type="InterPro" id="IPR014284">
    <property type="entry name" value="RNA_pol_sigma-70_dom"/>
</dbReference>
<dbReference type="Pfam" id="PF04542">
    <property type="entry name" value="Sigma70_r2"/>
    <property type="match status" value="1"/>
</dbReference>
<dbReference type="Gene3D" id="1.10.1740.10">
    <property type="match status" value="1"/>
</dbReference>
<evidence type="ECO:0000256" key="3">
    <source>
        <dbReference type="ARBA" id="ARBA00023082"/>
    </source>
</evidence>
<comment type="similarity">
    <text evidence="1">Belongs to the sigma-70 factor family. ECF subfamily.</text>
</comment>
<dbReference type="InterPro" id="IPR039425">
    <property type="entry name" value="RNA_pol_sigma-70-like"/>
</dbReference>
<dbReference type="InterPro" id="IPR007627">
    <property type="entry name" value="RNA_pol_sigma70_r2"/>
</dbReference>
<dbReference type="Pfam" id="PF08281">
    <property type="entry name" value="Sigma70_r4_2"/>
    <property type="match status" value="1"/>
</dbReference>
<dbReference type="NCBIfam" id="TIGR02937">
    <property type="entry name" value="sigma70-ECF"/>
    <property type="match status" value="1"/>
</dbReference>
<organism evidence="8 9">
    <name type="scientific">Dawidia soli</name>
    <dbReference type="NCBI Taxonomy" id="2782352"/>
    <lineage>
        <taxon>Bacteria</taxon>
        <taxon>Pseudomonadati</taxon>
        <taxon>Bacteroidota</taxon>
        <taxon>Cytophagia</taxon>
        <taxon>Cytophagales</taxon>
        <taxon>Chryseotaleaceae</taxon>
        <taxon>Dawidia</taxon>
    </lineage>
</organism>
<dbReference type="GO" id="GO:0003677">
    <property type="term" value="F:DNA binding"/>
    <property type="evidence" value="ECO:0007669"/>
    <property type="project" value="UniProtKB-KW"/>
</dbReference>
<dbReference type="AlphaFoldDB" id="A0AAP2GHN6"/>
<feature type="domain" description="RNA polymerase sigma-70 region 2" evidence="6">
    <location>
        <begin position="32"/>
        <end position="98"/>
    </location>
</feature>
<protein>
    <submittedName>
        <fullName evidence="8">Sigma-70 family RNA polymerase sigma factor</fullName>
    </submittedName>
</protein>
<dbReference type="Gene3D" id="1.10.10.10">
    <property type="entry name" value="Winged helix-like DNA-binding domain superfamily/Winged helix DNA-binding domain"/>
    <property type="match status" value="1"/>
</dbReference>
<evidence type="ECO:0000313" key="9">
    <source>
        <dbReference type="Proteomes" id="UP001319180"/>
    </source>
</evidence>
<dbReference type="RefSeq" id="WP_254089853.1">
    <property type="nucleotide sequence ID" value="NZ_JAHESC010000010.1"/>
</dbReference>
<evidence type="ECO:0000259" key="7">
    <source>
        <dbReference type="Pfam" id="PF08281"/>
    </source>
</evidence>
<proteinExistence type="inferred from homology"/>
<reference evidence="8 9" key="1">
    <citation type="submission" date="2021-05" db="EMBL/GenBank/DDBJ databases">
        <title>A Polyphasic approach of four new species of the genus Ohtaekwangia: Ohtaekwangia histidinii sp. nov., Ohtaekwangia cretensis sp. nov., Ohtaekwangia indiensis sp. nov., Ohtaekwangia reichenbachii sp. nov. from diverse environment.</title>
        <authorList>
            <person name="Octaviana S."/>
        </authorList>
    </citation>
    <scope>NUCLEOTIDE SEQUENCE [LARGE SCALE GENOMIC DNA]</scope>
    <source>
        <strain evidence="8 9">PWU37</strain>
    </source>
</reference>
<dbReference type="GO" id="GO:0006352">
    <property type="term" value="P:DNA-templated transcription initiation"/>
    <property type="evidence" value="ECO:0007669"/>
    <property type="project" value="InterPro"/>
</dbReference>
<dbReference type="GO" id="GO:0016987">
    <property type="term" value="F:sigma factor activity"/>
    <property type="evidence" value="ECO:0007669"/>
    <property type="project" value="UniProtKB-KW"/>
</dbReference>
<dbReference type="InterPro" id="IPR013324">
    <property type="entry name" value="RNA_pol_sigma_r3/r4-like"/>
</dbReference>
<keyword evidence="3" id="KW-0731">Sigma factor</keyword>
<dbReference type="InterPro" id="IPR036388">
    <property type="entry name" value="WH-like_DNA-bd_sf"/>
</dbReference>
<dbReference type="Proteomes" id="UP001319180">
    <property type="component" value="Unassembled WGS sequence"/>
</dbReference>
<dbReference type="SUPFAM" id="SSF88946">
    <property type="entry name" value="Sigma2 domain of RNA polymerase sigma factors"/>
    <property type="match status" value="1"/>
</dbReference>